<dbReference type="EMBL" id="LWAE01000001">
    <property type="protein sequence ID" value="KZL93532.1"/>
    <property type="molecule type" value="Genomic_DNA"/>
</dbReference>
<organism evidence="1 2">
    <name type="scientific">Clostridium magnum DSM 2767</name>
    <dbReference type="NCBI Taxonomy" id="1121326"/>
    <lineage>
        <taxon>Bacteria</taxon>
        <taxon>Bacillati</taxon>
        <taxon>Bacillota</taxon>
        <taxon>Clostridia</taxon>
        <taxon>Eubacteriales</taxon>
        <taxon>Clostridiaceae</taxon>
        <taxon>Clostridium</taxon>
    </lineage>
</organism>
<evidence type="ECO:0000313" key="2">
    <source>
        <dbReference type="Proteomes" id="UP000076603"/>
    </source>
</evidence>
<sequence>MPGLMIKVICIRFRNFKEKIRLVKMYERKKYKVEIIDDKFVYAEKIRYE</sequence>
<proteinExistence type="predicted"/>
<dbReference type="STRING" id="1121326.CLMAG_05780"/>
<accession>A0A161YRF2</accession>
<keyword evidence="2" id="KW-1185">Reference proteome</keyword>
<evidence type="ECO:0000313" key="1">
    <source>
        <dbReference type="EMBL" id="KZL93532.1"/>
    </source>
</evidence>
<dbReference type="RefSeq" id="WP_161486915.1">
    <property type="nucleotide sequence ID" value="NZ_FQXL01000031.1"/>
</dbReference>
<reference evidence="1 2" key="1">
    <citation type="submission" date="2016-04" db="EMBL/GenBank/DDBJ databases">
        <title>Genome sequence of Clostridium magnum DSM 2767.</title>
        <authorList>
            <person name="Poehlein A."/>
            <person name="Uhlig R."/>
            <person name="Fischer R."/>
            <person name="Bahl H."/>
            <person name="Daniel R."/>
        </authorList>
    </citation>
    <scope>NUCLEOTIDE SEQUENCE [LARGE SCALE GENOMIC DNA]</scope>
    <source>
        <strain evidence="1 2">DSM 2767</strain>
    </source>
</reference>
<dbReference type="PATRIC" id="fig|1121326.3.peg.533"/>
<dbReference type="Proteomes" id="UP000076603">
    <property type="component" value="Unassembled WGS sequence"/>
</dbReference>
<name>A0A161YRF2_9CLOT</name>
<gene>
    <name evidence="1" type="ORF">CLMAG_05780</name>
</gene>
<protein>
    <submittedName>
        <fullName evidence="1">Uncharacterized protein</fullName>
    </submittedName>
</protein>
<dbReference type="AlphaFoldDB" id="A0A161YRF2"/>
<comment type="caution">
    <text evidence="1">The sequence shown here is derived from an EMBL/GenBank/DDBJ whole genome shotgun (WGS) entry which is preliminary data.</text>
</comment>